<name>A0A699ZSC8_HAELA</name>
<dbReference type="Proteomes" id="UP000485058">
    <property type="component" value="Unassembled WGS sequence"/>
</dbReference>
<organism evidence="2 3">
    <name type="scientific">Haematococcus lacustris</name>
    <name type="common">Green alga</name>
    <name type="synonym">Haematococcus pluvialis</name>
    <dbReference type="NCBI Taxonomy" id="44745"/>
    <lineage>
        <taxon>Eukaryota</taxon>
        <taxon>Viridiplantae</taxon>
        <taxon>Chlorophyta</taxon>
        <taxon>core chlorophytes</taxon>
        <taxon>Chlorophyceae</taxon>
        <taxon>CS clade</taxon>
        <taxon>Chlamydomonadales</taxon>
        <taxon>Haematococcaceae</taxon>
        <taxon>Haematococcus</taxon>
    </lineage>
</organism>
<feature type="compositionally biased region" description="Low complexity" evidence="1">
    <location>
        <begin position="33"/>
        <end position="57"/>
    </location>
</feature>
<accession>A0A699ZSC8</accession>
<feature type="compositionally biased region" description="Pro residues" evidence="1">
    <location>
        <begin position="261"/>
        <end position="273"/>
    </location>
</feature>
<gene>
    <name evidence="2" type="ORF">HaLaN_20134</name>
</gene>
<evidence type="ECO:0000313" key="2">
    <source>
        <dbReference type="EMBL" id="GFH22639.1"/>
    </source>
</evidence>
<dbReference type="EMBL" id="BLLF01002086">
    <property type="protein sequence ID" value="GFH22639.1"/>
    <property type="molecule type" value="Genomic_DNA"/>
</dbReference>
<reference evidence="2 3" key="1">
    <citation type="submission" date="2020-02" db="EMBL/GenBank/DDBJ databases">
        <title>Draft genome sequence of Haematococcus lacustris strain NIES-144.</title>
        <authorList>
            <person name="Morimoto D."/>
            <person name="Nakagawa S."/>
            <person name="Yoshida T."/>
            <person name="Sawayama S."/>
        </authorList>
    </citation>
    <scope>NUCLEOTIDE SEQUENCE [LARGE SCALE GENOMIC DNA]</scope>
    <source>
        <strain evidence="2 3">NIES-144</strain>
    </source>
</reference>
<comment type="caution">
    <text evidence="2">The sequence shown here is derived from an EMBL/GenBank/DDBJ whole genome shotgun (WGS) entry which is preliminary data.</text>
</comment>
<sequence length="369" mass="37781">MSWAACALDHKQEDTASLLSGQLSSELPAALLEAPSRAGAPPLSAPSLEPAARPASAGHDVVPGSSPPQAPTGPTQQPVSHTGSSLRAWAQHSPTTKRSKRSKRTKVEPAAEPTKGKGKAAKAKPAPQPGRPSCLHCEDGPAAVASAPAPQLPGHTRLACQPSGPHRHSSMVLALTATASVASNIQSTRLDRSDHKTRPVKGKGACSLRDAVVDAVGSKAGPVMFFRQSLAASHCTPLLGSGEKVCSGEDQQPQDTLGMEPPSPSPLSPPGLPAPSLHLVVQQGQGPRTASKVGQCSGIHGRGTVAQHQHICSLGCRGGADLTGMQLLALVSAGVSRYEASGAMPPRKRPSAAEQEPLPIESPRKQGPS</sequence>
<feature type="region of interest" description="Disordered" evidence="1">
    <location>
        <begin position="243"/>
        <end position="277"/>
    </location>
</feature>
<keyword evidence="3" id="KW-1185">Reference proteome</keyword>
<feature type="compositionally biased region" description="Basic residues" evidence="1">
    <location>
        <begin position="95"/>
        <end position="104"/>
    </location>
</feature>
<feature type="region of interest" description="Disordered" evidence="1">
    <location>
        <begin position="338"/>
        <end position="369"/>
    </location>
</feature>
<feature type="region of interest" description="Disordered" evidence="1">
    <location>
        <begin position="33"/>
        <end position="137"/>
    </location>
</feature>
<evidence type="ECO:0000256" key="1">
    <source>
        <dbReference type="SAM" id="MobiDB-lite"/>
    </source>
</evidence>
<evidence type="ECO:0000313" key="3">
    <source>
        <dbReference type="Proteomes" id="UP000485058"/>
    </source>
</evidence>
<dbReference type="AlphaFoldDB" id="A0A699ZSC8"/>
<protein>
    <submittedName>
        <fullName evidence="2">Uncharacterized protein</fullName>
    </submittedName>
</protein>
<proteinExistence type="predicted"/>